<accession>D0LX38</accession>
<feature type="signal peptide" evidence="3">
    <location>
        <begin position="1"/>
        <end position="33"/>
    </location>
</feature>
<evidence type="ECO:0000259" key="4">
    <source>
        <dbReference type="Pfam" id="PF14522"/>
    </source>
</evidence>
<feature type="chain" id="PRO_5003011623" evidence="3">
    <location>
        <begin position="34"/>
        <end position="458"/>
    </location>
</feature>
<dbReference type="eggNOG" id="COG3005">
    <property type="taxonomic scope" value="Bacteria"/>
</dbReference>
<dbReference type="InterPro" id="IPR029467">
    <property type="entry name" value="Cyt_c7-like"/>
</dbReference>
<dbReference type="STRING" id="502025.Hoch_3578"/>
<keyword evidence="1 3" id="KW-0732">Signal</keyword>
<gene>
    <name evidence="5" type="ordered locus">Hoch_3578</name>
</gene>
<feature type="compositionally biased region" description="Pro residues" evidence="2">
    <location>
        <begin position="49"/>
        <end position="72"/>
    </location>
</feature>
<evidence type="ECO:0000256" key="2">
    <source>
        <dbReference type="SAM" id="MobiDB-lite"/>
    </source>
</evidence>
<dbReference type="RefSeq" id="WP_012828679.1">
    <property type="nucleotide sequence ID" value="NC_013440.1"/>
</dbReference>
<protein>
    <submittedName>
        <fullName evidence="5">Cytochrome c family protein</fullName>
    </submittedName>
</protein>
<proteinExistence type="predicted"/>
<feature type="compositionally biased region" description="Low complexity" evidence="2">
    <location>
        <begin position="73"/>
        <end position="82"/>
    </location>
</feature>
<dbReference type="InterPro" id="IPR051829">
    <property type="entry name" value="Multiheme_Cytochr_ET"/>
</dbReference>
<organism evidence="5 6">
    <name type="scientific">Haliangium ochraceum (strain DSM 14365 / JCM 11303 / SMP-2)</name>
    <dbReference type="NCBI Taxonomy" id="502025"/>
    <lineage>
        <taxon>Bacteria</taxon>
        <taxon>Pseudomonadati</taxon>
        <taxon>Myxococcota</taxon>
        <taxon>Polyangia</taxon>
        <taxon>Haliangiales</taxon>
        <taxon>Kofleriaceae</taxon>
        <taxon>Haliangium</taxon>
    </lineage>
</organism>
<dbReference type="EMBL" id="CP001804">
    <property type="protein sequence ID" value="ACY16080.1"/>
    <property type="molecule type" value="Genomic_DNA"/>
</dbReference>
<dbReference type="InterPro" id="IPR036280">
    <property type="entry name" value="Multihaem_cyt_sf"/>
</dbReference>
<keyword evidence="6" id="KW-1185">Reference proteome</keyword>
<sequence length="458" mass="47965">MAMGTTRKRDTARALAPLFAFAIALGLAAAALAQPESQPAGEPARDPAQPAPALFPAPLPPALAPDAVPPSDPAATPAADAAGDGVSPVIYPPQELPLYFSHAAHLRLPEAPACLDCHPRAASSMSSIDDLMPREAACRPCHAIDRDQPTKAVAAGAPAARCDACHPGYAPGDVAVARLRVPVPNLKFPHRVHVARGQACTGCHGDLAAEGVALATRAQLPAMRSCLACHDDRQAARACTTCHLADAGGFVRTRFAEGALMPSGTLRGAAHDLSFRSAHAGASRSDPDYCASCHQQSFCVDCHDGAFKPMDFHGGNYVALHAIDARRDANECSACHRAQSFCTGCHSRSGVSADGRGSEFDAEQPGRGFHPPGWSRPGLVGPGHHGFAARRNIEQCASCHREEDCVACHSGSPMGGIFGVSPHPPGWATSRRCRVLLSKNPRVCLRCHIDRAELRCAP</sequence>
<reference evidence="5 6" key="1">
    <citation type="journal article" date="2010" name="Stand. Genomic Sci.">
        <title>Complete genome sequence of Haliangium ochraceum type strain (SMP-2).</title>
        <authorList>
            <consortium name="US DOE Joint Genome Institute (JGI-PGF)"/>
            <person name="Ivanova N."/>
            <person name="Daum C."/>
            <person name="Lang E."/>
            <person name="Abt B."/>
            <person name="Kopitz M."/>
            <person name="Saunders E."/>
            <person name="Lapidus A."/>
            <person name="Lucas S."/>
            <person name="Glavina Del Rio T."/>
            <person name="Nolan M."/>
            <person name="Tice H."/>
            <person name="Copeland A."/>
            <person name="Cheng J.F."/>
            <person name="Chen F."/>
            <person name="Bruce D."/>
            <person name="Goodwin L."/>
            <person name="Pitluck S."/>
            <person name="Mavromatis K."/>
            <person name="Pati A."/>
            <person name="Mikhailova N."/>
            <person name="Chen A."/>
            <person name="Palaniappan K."/>
            <person name="Land M."/>
            <person name="Hauser L."/>
            <person name="Chang Y.J."/>
            <person name="Jeffries C.D."/>
            <person name="Detter J.C."/>
            <person name="Brettin T."/>
            <person name="Rohde M."/>
            <person name="Goker M."/>
            <person name="Bristow J."/>
            <person name="Markowitz V."/>
            <person name="Eisen J.A."/>
            <person name="Hugenholtz P."/>
            <person name="Kyrpides N.C."/>
            <person name="Klenk H.P."/>
        </authorList>
    </citation>
    <scope>NUCLEOTIDE SEQUENCE [LARGE SCALE GENOMIC DNA]</scope>
    <source>
        <strain evidence="6">DSM 14365 / CIP 107738 / JCM 11303 / AJ 13395 / SMP-2</strain>
    </source>
</reference>
<dbReference type="Proteomes" id="UP000001880">
    <property type="component" value="Chromosome"/>
</dbReference>
<dbReference type="PANTHER" id="PTHR35038">
    <property type="entry name" value="DISSIMILATORY SULFITE REDUCTASE SIRA"/>
    <property type="match status" value="1"/>
</dbReference>
<name>D0LX38_HALO1</name>
<evidence type="ECO:0000313" key="6">
    <source>
        <dbReference type="Proteomes" id="UP000001880"/>
    </source>
</evidence>
<dbReference type="OrthoDB" id="9788951at2"/>
<evidence type="ECO:0000256" key="3">
    <source>
        <dbReference type="SAM" id="SignalP"/>
    </source>
</evidence>
<dbReference type="Gene3D" id="3.90.10.10">
    <property type="entry name" value="Cytochrome C3"/>
    <property type="match status" value="3"/>
</dbReference>
<evidence type="ECO:0000313" key="5">
    <source>
        <dbReference type="EMBL" id="ACY16080.1"/>
    </source>
</evidence>
<dbReference type="HOGENOM" id="CLU_596861_0_0_7"/>
<dbReference type="SUPFAM" id="SSF48695">
    <property type="entry name" value="Multiheme cytochromes"/>
    <property type="match status" value="2"/>
</dbReference>
<dbReference type="GO" id="GO:0016491">
    <property type="term" value="F:oxidoreductase activity"/>
    <property type="evidence" value="ECO:0007669"/>
    <property type="project" value="TreeGrafter"/>
</dbReference>
<feature type="region of interest" description="Disordered" evidence="2">
    <location>
        <begin position="34"/>
        <end position="82"/>
    </location>
</feature>
<evidence type="ECO:0000256" key="1">
    <source>
        <dbReference type="ARBA" id="ARBA00022729"/>
    </source>
</evidence>
<dbReference type="PANTHER" id="PTHR35038:SF6">
    <property type="entry name" value="SURFACE LOCALIZED DECAHEME CYTOCHROME C LIPOPROTEIN"/>
    <property type="match status" value="1"/>
</dbReference>
<dbReference type="KEGG" id="hoh:Hoch_3578"/>
<dbReference type="AlphaFoldDB" id="D0LX38"/>
<dbReference type="Pfam" id="PF14522">
    <property type="entry name" value="Cytochrome_C7"/>
    <property type="match status" value="1"/>
</dbReference>
<feature type="domain" description="Cytochrome c7-like" evidence="4">
    <location>
        <begin position="187"/>
        <end position="243"/>
    </location>
</feature>